<dbReference type="InterPro" id="IPR041698">
    <property type="entry name" value="Methyltransf_25"/>
</dbReference>
<evidence type="ECO:0000313" key="5">
    <source>
        <dbReference type="EMBL" id="MFC5822253.1"/>
    </source>
</evidence>
<name>A0ABW1C958_9ACTN</name>
<evidence type="ECO:0000256" key="3">
    <source>
        <dbReference type="SAM" id="MobiDB-lite"/>
    </source>
</evidence>
<dbReference type="EC" id="2.1.1.64" evidence="5"/>
<dbReference type="Pfam" id="PF13649">
    <property type="entry name" value="Methyltransf_25"/>
    <property type="match status" value="1"/>
</dbReference>
<dbReference type="Proteomes" id="UP001596058">
    <property type="component" value="Unassembled WGS sequence"/>
</dbReference>
<reference evidence="6" key="1">
    <citation type="journal article" date="2019" name="Int. J. Syst. Evol. Microbiol.">
        <title>The Global Catalogue of Microorganisms (GCM) 10K type strain sequencing project: providing services to taxonomists for standard genome sequencing and annotation.</title>
        <authorList>
            <consortium name="The Broad Institute Genomics Platform"/>
            <consortium name="The Broad Institute Genome Sequencing Center for Infectious Disease"/>
            <person name="Wu L."/>
            <person name="Ma J."/>
        </authorList>
    </citation>
    <scope>NUCLEOTIDE SEQUENCE [LARGE SCALE GENOMIC DNA]</scope>
    <source>
        <strain evidence="6">CCUG 53903</strain>
    </source>
</reference>
<comment type="caution">
    <text evidence="5">The sequence shown here is derived from an EMBL/GenBank/DDBJ whole genome shotgun (WGS) entry which is preliminary data.</text>
</comment>
<evidence type="ECO:0000313" key="6">
    <source>
        <dbReference type="Proteomes" id="UP001596058"/>
    </source>
</evidence>
<dbReference type="CDD" id="cd02440">
    <property type="entry name" value="AdoMet_MTases"/>
    <property type="match status" value="1"/>
</dbReference>
<keyword evidence="1 5" id="KW-0489">Methyltransferase</keyword>
<dbReference type="GO" id="GO:0032259">
    <property type="term" value="P:methylation"/>
    <property type="evidence" value="ECO:0007669"/>
    <property type="project" value="UniProtKB-KW"/>
</dbReference>
<evidence type="ECO:0000256" key="2">
    <source>
        <dbReference type="ARBA" id="ARBA00022679"/>
    </source>
</evidence>
<protein>
    <submittedName>
        <fullName evidence="5">Class I SAM-dependent methyltransferase</fullName>
        <ecNumber evidence="5">2.1.1.222</ecNumber>
        <ecNumber evidence="5">2.1.1.64</ecNumber>
    </submittedName>
</protein>
<keyword evidence="2 5" id="KW-0808">Transferase</keyword>
<accession>A0ABW1C958</accession>
<feature type="domain" description="Methyltransferase" evidence="4">
    <location>
        <begin position="58"/>
        <end position="147"/>
    </location>
</feature>
<dbReference type="PANTHER" id="PTHR43861">
    <property type="entry name" value="TRANS-ACONITATE 2-METHYLTRANSFERASE-RELATED"/>
    <property type="match status" value="1"/>
</dbReference>
<organism evidence="5 6">
    <name type="scientific">Nonomuraea insulae</name>
    <dbReference type="NCBI Taxonomy" id="1616787"/>
    <lineage>
        <taxon>Bacteria</taxon>
        <taxon>Bacillati</taxon>
        <taxon>Actinomycetota</taxon>
        <taxon>Actinomycetes</taxon>
        <taxon>Streptosporangiales</taxon>
        <taxon>Streptosporangiaceae</taxon>
        <taxon>Nonomuraea</taxon>
    </lineage>
</organism>
<dbReference type="GO" id="GO:0061542">
    <property type="term" value="F:3-demethylubiquinol 3-O-methyltransferase activity"/>
    <property type="evidence" value="ECO:0007669"/>
    <property type="project" value="UniProtKB-EC"/>
</dbReference>
<feature type="compositionally biased region" description="Low complexity" evidence="3">
    <location>
        <begin position="271"/>
        <end position="281"/>
    </location>
</feature>
<dbReference type="RefSeq" id="WP_379511810.1">
    <property type="nucleotide sequence ID" value="NZ_JBHSPA010000001.1"/>
</dbReference>
<keyword evidence="6" id="KW-1185">Reference proteome</keyword>
<dbReference type="InterPro" id="IPR029063">
    <property type="entry name" value="SAM-dependent_MTases_sf"/>
</dbReference>
<dbReference type="EMBL" id="JBHSPA010000001">
    <property type="protein sequence ID" value="MFC5822253.1"/>
    <property type="molecule type" value="Genomic_DNA"/>
</dbReference>
<dbReference type="GO" id="GO:0102208">
    <property type="term" value="F:2-polyprenyl-6-hydroxyphenol methylase activity"/>
    <property type="evidence" value="ECO:0007669"/>
    <property type="project" value="UniProtKB-EC"/>
</dbReference>
<dbReference type="Gene3D" id="3.40.50.150">
    <property type="entry name" value="Vaccinia Virus protein VP39"/>
    <property type="match status" value="1"/>
</dbReference>
<dbReference type="SUPFAM" id="SSF53335">
    <property type="entry name" value="S-adenosyl-L-methionine-dependent methyltransferases"/>
    <property type="match status" value="1"/>
</dbReference>
<evidence type="ECO:0000256" key="1">
    <source>
        <dbReference type="ARBA" id="ARBA00022603"/>
    </source>
</evidence>
<feature type="region of interest" description="Disordered" evidence="3">
    <location>
        <begin position="261"/>
        <end position="281"/>
    </location>
</feature>
<dbReference type="PANTHER" id="PTHR43861:SF1">
    <property type="entry name" value="TRANS-ACONITATE 2-METHYLTRANSFERASE"/>
    <property type="match status" value="1"/>
</dbReference>
<dbReference type="EC" id="2.1.1.222" evidence="5"/>
<gene>
    <name evidence="5" type="ORF">ACFPZ3_00145</name>
</gene>
<proteinExistence type="predicted"/>
<evidence type="ECO:0000259" key="4">
    <source>
        <dbReference type="Pfam" id="PF13649"/>
    </source>
</evidence>
<sequence length="281" mass="30785">MNDYLQVNRANWNARVPIHVGSAFYDVEGFKAGRDPLRPFEIDEVGEVAGRTLAHLQCHFGLDTLGWARRGAEVTGLDFSEPAIEQARRIAAECGIPAKFVTADVYDAPEALGERYDIVYTGVGALVWLPDLTRWAETVAALLKPGGSLYIAEFHPFADVLDDETGAKVTHHYFDPGPHVWEYPYTYTGSEILEYQTSVQFRHELGEIVSAVAAAGLRVEFLHEHDHTVFRRFPTLTEDGGVYRMPGDAPRIPLMFSLRASAGSAPPPAADSPASSSGPTA</sequence>